<dbReference type="SUPFAM" id="SSF52047">
    <property type="entry name" value="RNI-like"/>
    <property type="match status" value="1"/>
</dbReference>
<dbReference type="InterPro" id="IPR032675">
    <property type="entry name" value="LRR_dom_sf"/>
</dbReference>
<reference evidence="5" key="1">
    <citation type="submission" date="2012-12" db="EMBL/GenBank/DDBJ databases">
        <authorList>
            <person name="Hellsten U."/>
            <person name="Grimwood J."/>
            <person name="Chapman J.A."/>
            <person name="Shapiro H."/>
            <person name="Aerts A."/>
            <person name="Otillar R.P."/>
            <person name="Terry A.Y."/>
            <person name="Boore J.L."/>
            <person name="Simakov O."/>
            <person name="Marletaz F."/>
            <person name="Cho S.-J."/>
            <person name="Edsinger-Gonzales E."/>
            <person name="Havlak P."/>
            <person name="Kuo D.-H."/>
            <person name="Larsson T."/>
            <person name="Lv J."/>
            <person name="Arendt D."/>
            <person name="Savage R."/>
            <person name="Osoegawa K."/>
            <person name="de Jong P."/>
            <person name="Lindberg D.R."/>
            <person name="Seaver E.C."/>
            <person name="Weisblat D.A."/>
            <person name="Putnam N.H."/>
            <person name="Grigoriev I.V."/>
            <person name="Rokhsar D.S."/>
        </authorList>
    </citation>
    <scope>NUCLEOTIDE SEQUENCE</scope>
</reference>
<evidence type="ECO:0000256" key="1">
    <source>
        <dbReference type="SAM" id="MobiDB-lite"/>
    </source>
</evidence>
<dbReference type="EMBL" id="KB097587">
    <property type="protein sequence ID" value="ESN93804.1"/>
    <property type="molecule type" value="Genomic_DNA"/>
</dbReference>
<feature type="region of interest" description="Disordered" evidence="1">
    <location>
        <begin position="235"/>
        <end position="330"/>
    </location>
</feature>
<evidence type="ECO:0000313" key="4">
    <source>
        <dbReference type="EnsemblMetazoa" id="HelroP115304"/>
    </source>
</evidence>
<dbReference type="CTD" id="20195576"/>
<dbReference type="OrthoDB" id="5876800at2759"/>
<organism evidence="4 5">
    <name type="scientific">Helobdella robusta</name>
    <name type="common">Californian leech</name>
    <dbReference type="NCBI Taxonomy" id="6412"/>
    <lineage>
        <taxon>Eukaryota</taxon>
        <taxon>Metazoa</taxon>
        <taxon>Spiralia</taxon>
        <taxon>Lophotrochozoa</taxon>
        <taxon>Annelida</taxon>
        <taxon>Clitellata</taxon>
        <taxon>Hirudinea</taxon>
        <taxon>Rhynchobdellida</taxon>
        <taxon>Glossiphoniidae</taxon>
        <taxon>Helobdella</taxon>
    </lineage>
</organism>
<keyword evidence="5" id="KW-1185">Reference proteome</keyword>
<dbReference type="HOGENOM" id="CLU_740287_0_0_1"/>
<dbReference type="Proteomes" id="UP000015101">
    <property type="component" value="Unassembled WGS sequence"/>
</dbReference>
<dbReference type="InParanoid" id="T1EG74"/>
<dbReference type="GO" id="GO:0003712">
    <property type="term" value="F:transcription coregulator activity"/>
    <property type="evidence" value="ECO:0000318"/>
    <property type="project" value="GO_Central"/>
</dbReference>
<dbReference type="EnsemblMetazoa" id="HelroT115304">
    <property type="protein sequence ID" value="HelroP115304"/>
    <property type="gene ID" value="HelroG115304"/>
</dbReference>
<feature type="domain" description="F-box" evidence="2">
    <location>
        <begin position="39"/>
        <end position="76"/>
    </location>
</feature>
<evidence type="ECO:0000313" key="5">
    <source>
        <dbReference type="Proteomes" id="UP000015101"/>
    </source>
</evidence>
<dbReference type="STRING" id="6412.T1EG74"/>
<dbReference type="InterPro" id="IPR001810">
    <property type="entry name" value="F-box_dom"/>
</dbReference>
<feature type="compositionally biased region" description="Polar residues" evidence="1">
    <location>
        <begin position="310"/>
        <end position="330"/>
    </location>
</feature>
<dbReference type="GO" id="GO:0006338">
    <property type="term" value="P:chromatin remodeling"/>
    <property type="evidence" value="ECO:0000318"/>
    <property type="project" value="GO_Central"/>
</dbReference>
<dbReference type="InterPro" id="IPR006553">
    <property type="entry name" value="Leu-rich_rpt_Cys-con_subtyp"/>
</dbReference>
<dbReference type="KEGG" id="hro:HELRODRAFT_115304"/>
<dbReference type="RefSeq" id="XP_009028018.1">
    <property type="nucleotide sequence ID" value="XM_009029770.1"/>
</dbReference>
<name>T1EG74_HELRO</name>
<dbReference type="AlphaFoldDB" id="T1EG74"/>
<evidence type="ECO:0000259" key="2">
    <source>
        <dbReference type="Pfam" id="PF12937"/>
    </source>
</evidence>
<reference evidence="3 5" key="2">
    <citation type="journal article" date="2013" name="Nature">
        <title>Insights into bilaterian evolution from three spiralian genomes.</title>
        <authorList>
            <person name="Simakov O."/>
            <person name="Marletaz F."/>
            <person name="Cho S.J."/>
            <person name="Edsinger-Gonzales E."/>
            <person name="Havlak P."/>
            <person name="Hellsten U."/>
            <person name="Kuo D.H."/>
            <person name="Larsson T."/>
            <person name="Lv J."/>
            <person name="Arendt D."/>
            <person name="Savage R."/>
            <person name="Osoegawa K."/>
            <person name="de Jong P."/>
            <person name="Grimwood J."/>
            <person name="Chapman J.A."/>
            <person name="Shapiro H."/>
            <person name="Aerts A."/>
            <person name="Otillar R.P."/>
            <person name="Terry A.Y."/>
            <person name="Boore J.L."/>
            <person name="Grigoriev I.V."/>
            <person name="Lindberg D.R."/>
            <person name="Seaver E.C."/>
            <person name="Weisblat D.A."/>
            <person name="Putnam N.H."/>
            <person name="Rokhsar D.S."/>
        </authorList>
    </citation>
    <scope>NUCLEOTIDE SEQUENCE</scope>
</reference>
<dbReference type="SMART" id="SM00367">
    <property type="entry name" value="LRR_CC"/>
    <property type="match status" value="3"/>
</dbReference>
<dbReference type="Pfam" id="PF12937">
    <property type="entry name" value="F-box-like"/>
    <property type="match status" value="1"/>
</dbReference>
<sequence length="374" mass="41733">MGPFKPKFAIRPPLCQAPPKSFLTSDGLAKHKIKMNTWLHVFSYLSHEELTRCCMLVCKTWYKWCLYSPLWKKMDFKRRKIKQVDVDSIARHQPECLDLSHTNISRQQLTWLAGRLFNLRSLKLTACAWSAVSCLNNNGSFCPQLRELDLSWVSGCSDLLLKGLLSASVDERPGVDASLLRLRNCVKLVLTGSDITDASVELIGQTLLKLVELDVSYCQGVTSKSIQFLSNSAAYSSTTTSSSPSPSVPKQNSSTNSKNQLQHPQQQQPPNKQLNNRSHYKPTQPQTAHRALAHDCTTTSASTTTPASSNWQLQQPPTNNISEQLTTPHRTSPSLFPLPDLKSLILVGCHSIDVTSLNDVRNLRPDLKIIIKNA</sequence>
<dbReference type="eggNOG" id="KOG1947">
    <property type="taxonomic scope" value="Eukaryota"/>
</dbReference>
<gene>
    <name evidence="4" type="primary">20195576</name>
    <name evidence="3" type="ORF">HELRODRAFT_115304</name>
</gene>
<feature type="compositionally biased region" description="Low complexity" evidence="1">
    <location>
        <begin position="235"/>
        <end position="276"/>
    </location>
</feature>
<feature type="compositionally biased region" description="Low complexity" evidence="1">
    <location>
        <begin position="297"/>
        <end position="309"/>
    </location>
</feature>
<dbReference type="GO" id="GO:0032452">
    <property type="term" value="F:histone demethylase activity"/>
    <property type="evidence" value="ECO:0000318"/>
    <property type="project" value="GO_Central"/>
</dbReference>
<protein>
    <recommendedName>
        <fullName evidence="2">F-box domain-containing protein</fullName>
    </recommendedName>
</protein>
<accession>T1EG74</accession>
<proteinExistence type="predicted"/>
<dbReference type="GeneID" id="20195576"/>
<dbReference type="Gene3D" id="3.80.10.10">
    <property type="entry name" value="Ribonuclease Inhibitor"/>
    <property type="match status" value="1"/>
</dbReference>
<dbReference type="EMBL" id="AMQM01007205">
    <property type="status" value="NOT_ANNOTATED_CDS"/>
    <property type="molecule type" value="Genomic_DNA"/>
</dbReference>
<reference evidence="4" key="3">
    <citation type="submission" date="2015-06" db="UniProtKB">
        <authorList>
            <consortium name="EnsemblMetazoa"/>
        </authorList>
    </citation>
    <scope>IDENTIFICATION</scope>
</reference>
<dbReference type="GO" id="GO:0006357">
    <property type="term" value="P:regulation of transcription by RNA polymerase II"/>
    <property type="evidence" value="ECO:0000318"/>
    <property type="project" value="GO_Central"/>
</dbReference>
<evidence type="ECO:0000313" key="3">
    <source>
        <dbReference type="EMBL" id="ESN93804.1"/>
    </source>
</evidence>